<accession>K0SY17</accession>
<dbReference type="SMART" id="SM00479">
    <property type="entry name" value="EXOIII"/>
    <property type="match status" value="1"/>
</dbReference>
<evidence type="ECO:0000256" key="3">
    <source>
        <dbReference type="ARBA" id="ARBA00022801"/>
    </source>
</evidence>
<evidence type="ECO:0000256" key="1">
    <source>
        <dbReference type="ARBA" id="ARBA00022552"/>
    </source>
</evidence>
<sequence length="282" mass="31537">MVGVGPEGLESALARVVMVNWAEEVVLDTFVKVAHVTDYRTFVSGITAEDLEGSRVMELADVRNLVRITLSGKILIGHALENDLKALNITHPWHDIRDSATYAPFMREILSDDKKLLRPRKLKELVQNNLGREIQELGKSHDPIEDARSALQLYKSERMAWEKAVMAQVATAQLQGGQAKIDVQPLTNRAASPEQIEFSPRHQHAYTPPYIGGPPTLPSLRRHRMLATQVVTAPPTSGGYNVDTAGYPMYFRGRSAPSRMQGYHPQHLPPPATYYAPHHFTY</sequence>
<keyword evidence="3" id="KW-0378">Hydrolase</keyword>
<dbReference type="PANTHER" id="PTHR12801">
    <property type="entry name" value="RNA EXONUCLEASE REXO1 / RECO3 FAMILY MEMBER-RELATED"/>
    <property type="match status" value="1"/>
</dbReference>
<dbReference type="OrthoDB" id="16516at2759"/>
<evidence type="ECO:0000313" key="7">
    <source>
        <dbReference type="Proteomes" id="UP000266841"/>
    </source>
</evidence>
<protein>
    <recommendedName>
        <fullName evidence="5">Exonuclease domain-containing protein</fullName>
    </recommendedName>
</protein>
<dbReference type="eggNOG" id="KOG2249">
    <property type="taxonomic scope" value="Eukaryota"/>
</dbReference>
<evidence type="ECO:0000256" key="2">
    <source>
        <dbReference type="ARBA" id="ARBA00022722"/>
    </source>
</evidence>
<dbReference type="InterPro" id="IPR036397">
    <property type="entry name" value="RNaseH_sf"/>
</dbReference>
<dbReference type="GO" id="GO:0003676">
    <property type="term" value="F:nucleic acid binding"/>
    <property type="evidence" value="ECO:0007669"/>
    <property type="project" value="InterPro"/>
</dbReference>
<evidence type="ECO:0000313" key="6">
    <source>
        <dbReference type="EMBL" id="EJK63112.1"/>
    </source>
</evidence>
<evidence type="ECO:0000256" key="4">
    <source>
        <dbReference type="ARBA" id="ARBA00025599"/>
    </source>
</evidence>
<reference evidence="6 7" key="1">
    <citation type="journal article" date="2012" name="Genome Biol.">
        <title>Genome and low-iron response of an oceanic diatom adapted to chronic iron limitation.</title>
        <authorList>
            <person name="Lommer M."/>
            <person name="Specht M."/>
            <person name="Roy A.S."/>
            <person name="Kraemer L."/>
            <person name="Andreson R."/>
            <person name="Gutowska M.A."/>
            <person name="Wolf J."/>
            <person name="Bergner S.V."/>
            <person name="Schilhabel M.B."/>
            <person name="Klostermeier U.C."/>
            <person name="Beiko R.G."/>
            <person name="Rosenstiel P."/>
            <person name="Hippler M."/>
            <person name="Laroche J."/>
        </authorList>
    </citation>
    <scope>NUCLEOTIDE SEQUENCE [LARGE SCALE GENOMIC DNA]</scope>
    <source>
        <strain evidence="6 7">CCMP1005</strain>
    </source>
</reference>
<dbReference type="GO" id="GO:0004527">
    <property type="term" value="F:exonuclease activity"/>
    <property type="evidence" value="ECO:0007669"/>
    <property type="project" value="InterPro"/>
</dbReference>
<keyword evidence="1" id="KW-0698">rRNA processing</keyword>
<dbReference type="InterPro" id="IPR012337">
    <property type="entry name" value="RNaseH-like_sf"/>
</dbReference>
<dbReference type="InterPro" id="IPR047021">
    <property type="entry name" value="REXO1/3/4-like"/>
</dbReference>
<keyword evidence="7" id="KW-1185">Reference proteome</keyword>
<dbReference type="PANTHER" id="PTHR12801:SF45">
    <property type="entry name" value="RNA EXONUCLEASE 4"/>
    <property type="match status" value="1"/>
</dbReference>
<comment type="function">
    <text evidence="4">Exoribonuclease involved in ribosome biosynthesis. Involved in the processing of ITS1, the internal transcribed spacer localized between the 18S and 5.8S rRNAs.</text>
</comment>
<dbReference type="Gene3D" id="3.30.420.10">
    <property type="entry name" value="Ribonuclease H-like superfamily/Ribonuclease H"/>
    <property type="match status" value="1"/>
</dbReference>
<organism evidence="6 7">
    <name type="scientific">Thalassiosira oceanica</name>
    <name type="common">Marine diatom</name>
    <dbReference type="NCBI Taxonomy" id="159749"/>
    <lineage>
        <taxon>Eukaryota</taxon>
        <taxon>Sar</taxon>
        <taxon>Stramenopiles</taxon>
        <taxon>Ochrophyta</taxon>
        <taxon>Bacillariophyta</taxon>
        <taxon>Coscinodiscophyceae</taxon>
        <taxon>Thalassiosirophycidae</taxon>
        <taxon>Thalassiosirales</taxon>
        <taxon>Thalassiosiraceae</taxon>
        <taxon>Thalassiosira</taxon>
    </lineage>
</organism>
<feature type="domain" description="Exonuclease" evidence="5">
    <location>
        <begin position="1"/>
        <end position="163"/>
    </location>
</feature>
<keyword evidence="2" id="KW-0540">Nuclease</keyword>
<gene>
    <name evidence="6" type="ORF">THAOC_16247</name>
</gene>
<dbReference type="GO" id="GO:0005634">
    <property type="term" value="C:nucleus"/>
    <property type="evidence" value="ECO:0007669"/>
    <property type="project" value="TreeGrafter"/>
</dbReference>
<dbReference type="Pfam" id="PF00929">
    <property type="entry name" value="RNase_T"/>
    <property type="match status" value="1"/>
</dbReference>
<proteinExistence type="predicted"/>
<dbReference type="SUPFAM" id="SSF53098">
    <property type="entry name" value="Ribonuclease H-like"/>
    <property type="match status" value="1"/>
</dbReference>
<comment type="caution">
    <text evidence="6">The sequence shown here is derived from an EMBL/GenBank/DDBJ whole genome shotgun (WGS) entry which is preliminary data.</text>
</comment>
<dbReference type="GO" id="GO:0006364">
    <property type="term" value="P:rRNA processing"/>
    <property type="evidence" value="ECO:0007669"/>
    <property type="project" value="UniProtKB-KW"/>
</dbReference>
<name>K0SY17_THAOC</name>
<evidence type="ECO:0000259" key="5">
    <source>
        <dbReference type="SMART" id="SM00479"/>
    </source>
</evidence>
<dbReference type="InterPro" id="IPR013520">
    <property type="entry name" value="Ribonucl_H"/>
</dbReference>
<dbReference type="AlphaFoldDB" id="K0SY17"/>
<dbReference type="Proteomes" id="UP000266841">
    <property type="component" value="Unassembled WGS sequence"/>
</dbReference>
<dbReference type="EMBL" id="AGNL01018423">
    <property type="protein sequence ID" value="EJK63112.1"/>
    <property type="molecule type" value="Genomic_DNA"/>
</dbReference>